<gene>
    <name evidence="1" type="ORF">M9Y10_024673</name>
</gene>
<protein>
    <recommendedName>
        <fullName evidence="3">DUF3447 domain-containing protein</fullName>
    </recommendedName>
</protein>
<reference evidence="1 2" key="1">
    <citation type="submission" date="2024-04" db="EMBL/GenBank/DDBJ databases">
        <title>Tritrichomonas musculus Genome.</title>
        <authorList>
            <person name="Alves-Ferreira E."/>
            <person name="Grigg M."/>
            <person name="Lorenzi H."/>
            <person name="Galac M."/>
        </authorList>
    </citation>
    <scope>NUCLEOTIDE SEQUENCE [LARGE SCALE GENOMIC DNA]</scope>
    <source>
        <strain evidence="1 2">EAF2021</strain>
    </source>
</reference>
<dbReference type="PANTHER" id="PTHR24159:SF5">
    <property type="entry name" value="ANK_REP_REGION DOMAIN-CONTAINING PROTEIN"/>
    <property type="match status" value="1"/>
</dbReference>
<sequence>MDIDEFVGNIKDFQENFLKVVNKDYGQEEDLDKDLKFLIESMNPIFLTDKDKFKVILKVILSISNNYHRVPDFISNICKIIILMKSDIKNVFSNDDIFHIFEKNKRIMLFILEEKILLIDENVISNIKKSEYGYQEYFQPEICPNLTSITNEFNEKRHAGENDDYICKLIQNDFIDDFVTYVNQTNFPLNFKIKPSIFETNRFLLENKTSLIEYSAFYGSIQIFNYLYINNVKITSKLWLYAIHGANHQIIRRLEEDNVINKNDKKTFEKCLEESLKCHHNDIATYVSEYLISDKDQKKIIQFSFKYNNFYLFPLEKENNLSIDLQSIFYYACQYEYFDIVSYILNSKKEEIDINFTFYLNYLNTFTNLK</sequence>
<evidence type="ECO:0008006" key="3">
    <source>
        <dbReference type="Google" id="ProtNLM"/>
    </source>
</evidence>
<evidence type="ECO:0000313" key="2">
    <source>
        <dbReference type="Proteomes" id="UP001470230"/>
    </source>
</evidence>
<evidence type="ECO:0000313" key="1">
    <source>
        <dbReference type="EMBL" id="KAK8843613.1"/>
    </source>
</evidence>
<dbReference type="InterPro" id="IPR036770">
    <property type="entry name" value="Ankyrin_rpt-contain_sf"/>
</dbReference>
<organism evidence="1 2">
    <name type="scientific">Tritrichomonas musculus</name>
    <dbReference type="NCBI Taxonomy" id="1915356"/>
    <lineage>
        <taxon>Eukaryota</taxon>
        <taxon>Metamonada</taxon>
        <taxon>Parabasalia</taxon>
        <taxon>Tritrichomonadida</taxon>
        <taxon>Tritrichomonadidae</taxon>
        <taxon>Tritrichomonas</taxon>
    </lineage>
</organism>
<name>A0ABR2HAY5_9EUKA</name>
<keyword evidence="2" id="KW-1185">Reference proteome</keyword>
<comment type="caution">
    <text evidence="1">The sequence shown here is derived from an EMBL/GenBank/DDBJ whole genome shotgun (WGS) entry which is preliminary data.</text>
</comment>
<dbReference type="PANTHER" id="PTHR24159">
    <property type="match status" value="1"/>
</dbReference>
<proteinExistence type="predicted"/>
<accession>A0ABR2HAY5</accession>
<dbReference type="Proteomes" id="UP001470230">
    <property type="component" value="Unassembled WGS sequence"/>
</dbReference>
<dbReference type="SUPFAM" id="SSF48403">
    <property type="entry name" value="Ankyrin repeat"/>
    <property type="match status" value="1"/>
</dbReference>
<dbReference type="EMBL" id="JAPFFF010000034">
    <property type="protein sequence ID" value="KAK8843613.1"/>
    <property type="molecule type" value="Genomic_DNA"/>
</dbReference>